<dbReference type="RefSeq" id="WP_064952808.1">
    <property type="nucleotide sequence ID" value="NZ_LZJS01000112.1"/>
</dbReference>
<dbReference type="PANTHER" id="PTHR12714:SF24">
    <property type="entry name" value="SLR1182 PROTEIN"/>
    <property type="match status" value="1"/>
</dbReference>
<protein>
    <submittedName>
        <fullName evidence="6">Isoprenylcysteine carboxyl methyltransferase</fullName>
    </submittedName>
</protein>
<dbReference type="GO" id="GO:0008168">
    <property type="term" value="F:methyltransferase activity"/>
    <property type="evidence" value="ECO:0007669"/>
    <property type="project" value="UniProtKB-KW"/>
</dbReference>
<sequence length="169" mass="18645">MMRTTTAALGSAAFFLVAPGTFAGLVPWLITGWQYRQPLPHWVIAQIVGVLLICVGLVPVVSAFAEFAKAGGTPAPVAAPRRLVVSGFNRYVRNPMYVGLLVVIVGQALLFGSLGTVIYAAVMWAVTASFVRWYEEPTLRRQFGTEYQAYRQAVPAWWPRVRPWTPHPT</sequence>
<evidence type="ECO:0000313" key="6">
    <source>
        <dbReference type="EMBL" id="OBH58365.1"/>
    </source>
</evidence>
<dbReference type="GO" id="GO:0012505">
    <property type="term" value="C:endomembrane system"/>
    <property type="evidence" value="ECO:0007669"/>
    <property type="project" value="UniProtKB-SubCell"/>
</dbReference>
<evidence type="ECO:0000256" key="1">
    <source>
        <dbReference type="ARBA" id="ARBA00004127"/>
    </source>
</evidence>
<dbReference type="PANTHER" id="PTHR12714">
    <property type="entry name" value="PROTEIN-S ISOPRENYLCYSTEINE O-METHYLTRANSFERASE"/>
    <property type="match status" value="1"/>
</dbReference>
<dbReference type="EMBL" id="LZJS01000112">
    <property type="protein sequence ID" value="OBH58365.1"/>
    <property type="molecule type" value="Genomic_DNA"/>
</dbReference>
<evidence type="ECO:0000256" key="2">
    <source>
        <dbReference type="ARBA" id="ARBA00022692"/>
    </source>
</evidence>
<keyword evidence="6" id="KW-0489">Methyltransferase</keyword>
<organism evidence="6 7">
    <name type="scientific">Mycobacterium colombiense</name>
    <dbReference type="NCBI Taxonomy" id="339268"/>
    <lineage>
        <taxon>Bacteria</taxon>
        <taxon>Bacillati</taxon>
        <taxon>Actinomycetota</taxon>
        <taxon>Actinomycetes</taxon>
        <taxon>Mycobacteriales</taxon>
        <taxon>Mycobacteriaceae</taxon>
        <taxon>Mycobacterium</taxon>
        <taxon>Mycobacterium avium complex (MAC)</taxon>
    </lineage>
</organism>
<evidence type="ECO:0000313" key="7">
    <source>
        <dbReference type="Proteomes" id="UP000093861"/>
    </source>
</evidence>
<feature type="transmembrane region" description="Helical" evidence="5">
    <location>
        <begin position="91"/>
        <end position="111"/>
    </location>
</feature>
<keyword evidence="3 5" id="KW-1133">Transmembrane helix</keyword>
<comment type="subcellular location">
    <subcellularLocation>
        <location evidence="1">Endomembrane system</location>
        <topology evidence="1">Multi-pass membrane protein</topology>
    </subcellularLocation>
</comment>
<accession>A0A1A2S2Y8</accession>
<proteinExistence type="predicted"/>
<keyword evidence="6" id="KW-0808">Transferase</keyword>
<evidence type="ECO:0000256" key="5">
    <source>
        <dbReference type="SAM" id="Phobius"/>
    </source>
</evidence>
<reference evidence="6 7" key="1">
    <citation type="submission" date="2016-06" db="EMBL/GenBank/DDBJ databases">
        <authorList>
            <person name="Kjaerup R.B."/>
            <person name="Dalgaard T.S."/>
            <person name="Juul-Madsen H.R."/>
        </authorList>
    </citation>
    <scope>NUCLEOTIDE SEQUENCE [LARGE SCALE GENOMIC DNA]</scope>
    <source>
        <strain evidence="6 7">E2464</strain>
    </source>
</reference>
<keyword evidence="2 5" id="KW-0812">Transmembrane</keyword>
<feature type="transmembrane region" description="Helical" evidence="5">
    <location>
        <begin position="39"/>
        <end position="61"/>
    </location>
</feature>
<dbReference type="Proteomes" id="UP000093861">
    <property type="component" value="Unassembled WGS sequence"/>
</dbReference>
<name>A0A1A2S2Y8_9MYCO</name>
<dbReference type="AlphaFoldDB" id="A0A1A2S2Y8"/>
<dbReference type="GO" id="GO:0032259">
    <property type="term" value="P:methylation"/>
    <property type="evidence" value="ECO:0007669"/>
    <property type="project" value="UniProtKB-KW"/>
</dbReference>
<evidence type="ECO:0000256" key="4">
    <source>
        <dbReference type="ARBA" id="ARBA00023136"/>
    </source>
</evidence>
<gene>
    <name evidence="6" type="ORF">A5685_06005</name>
</gene>
<dbReference type="Pfam" id="PF04191">
    <property type="entry name" value="PEMT"/>
    <property type="match status" value="1"/>
</dbReference>
<dbReference type="Gene3D" id="1.20.120.1630">
    <property type="match status" value="1"/>
</dbReference>
<comment type="caution">
    <text evidence="6">The sequence shown here is derived from an EMBL/GenBank/DDBJ whole genome shotgun (WGS) entry which is preliminary data.</text>
</comment>
<dbReference type="InterPro" id="IPR007318">
    <property type="entry name" value="Phopholipid_MeTrfase"/>
</dbReference>
<keyword evidence="4 5" id="KW-0472">Membrane</keyword>
<evidence type="ECO:0000256" key="3">
    <source>
        <dbReference type="ARBA" id="ARBA00022989"/>
    </source>
</evidence>